<sequence length="95" mass="10408">MLIRLDSAGRPMGGNVHHDHEVMYWRFDGDSARVRVMLSSGHSGTELLLRVPSSPDTLKGSATEHWDFGTPFTNGGSVSLVRVPCLSDSNSPRTR</sequence>
<comment type="caution">
    <text evidence="1">The sequence shown here is derived from an EMBL/GenBank/DDBJ whole genome shotgun (WGS) entry which is preliminary data.</text>
</comment>
<accession>A0A841GS30</accession>
<reference evidence="1 2" key="1">
    <citation type="submission" date="2020-08" db="EMBL/GenBank/DDBJ databases">
        <title>Genomic Encyclopedia of Type Strains, Phase IV (KMG-IV): sequencing the most valuable type-strain genomes for metagenomic binning, comparative biology and taxonomic classification.</title>
        <authorList>
            <person name="Goeker M."/>
        </authorList>
    </citation>
    <scope>NUCLEOTIDE SEQUENCE [LARGE SCALE GENOMIC DNA]</scope>
    <source>
        <strain evidence="1 2">DSM 29007</strain>
    </source>
</reference>
<dbReference type="EMBL" id="JACHIA010000002">
    <property type="protein sequence ID" value="MBB6069119.1"/>
    <property type="molecule type" value="Genomic_DNA"/>
</dbReference>
<gene>
    <name evidence="1" type="ORF">HNQ61_000734</name>
</gene>
<dbReference type="Proteomes" id="UP000582837">
    <property type="component" value="Unassembled WGS sequence"/>
</dbReference>
<dbReference type="AlphaFoldDB" id="A0A841GS30"/>
<evidence type="ECO:0000313" key="1">
    <source>
        <dbReference type="EMBL" id="MBB6069119.1"/>
    </source>
</evidence>
<organism evidence="1 2">
    <name type="scientific">Longimicrobium terrae</name>
    <dbReference type="NCBI Taxonomy" id="1639882"/>
    <lineage>
        <taxon>Bacteria</taxon>
        <taxon>Pseudomonadati</taxon>
        <taxon>Gemmatimonadota</taxon>
        <taxon>Longimicrobiia</taxon>
        <taxon>Longimicrobiales</taxon>
        <taxon>Longimicrobiaceae</taxon>
        <taxon>Longimicrobium</taxon>
    </lineage>
</organism>
<protein>
    <submittedName>
        <fullName evidence="1">Uncharacterized protein</fullName>
    </submittedName>
</protein>
<name>A0A841GS30_9BACT</name>
<dbReference type="RefSeq" id="WP_170038199.1">
    <property type="nucleotide sequence ID" value="NZ_JABDTL010000002.1"/>
</dbReference>
<keyword evidence="2" id="KW-1185">Reference proteome</keyword>
<evidence type="ECO:0000313" key="2">
    <source>
        <dbReference type="Proteomes" id="UP000582837"/>
    </source>
</evidence>
<proteinExistence type="predicted"/>